<dbReference type="Pfam" id="PF03328">
    <property type="entry name" value="HpcH_HpaI"/>
    <property type="match status" value="1"/>
</dbReference>
<evidence type="ECO:0000313" key="6">
    <source>
        <dbReference type="Proteomes" id="UP000187735"/>
    </source>
</evidence>
<dbReference type="InterPro" id="IPR015813">
    <property type="entry name" value="Pyrv/PenolPyrv_kinase-like_dom"/>
</dbReference>
<dbReference type="OrthoDB" id="86160at2"/>
<dbReference type="RefSeq" id="WP_077027543.1">
    <property type="nucleotide sequence ID" value="NZ_CP017641.1"/>
</dbReference>
<dbReference type="GO" id="GO:0016832">
    <property type="term" value="F:aldehyde-lyase activity"/>
    <property type="evidence" value="ECO:0007669"/>
    <property type="project" value="TreeGrafter"/>
</dbReference>
<dbReference type="InterPro" id="IPR050251">
    <property type="entry name" value="HpcH-HpaI_aldolase"/>
</dbReference>
<dbReference type="SUPFAM" id="SSF51621">
    <property type="entry name" value="Phosphoenolpyruvate/pyruvate domain"/>
    <property type="match status" value="1"/>
</dbReference>
<dbReference type="GO" id="GO:0008701">
    <property type="term" value="F:4-hydroxy-2-oxovalerate aldolase activity"/>
    <property type="evidence" value="ECO:0007669"/>
    <property type="project" value="UniProtKB-EC"/>
</dbReference>
<feature type="domain" description="HpcH/HpaI aldolase/citrate lyase" evidence="4">
    <location>
        <begin position="29"/>
        <end position="217"/>
    </location>
</feature>
<keyword evidence="2" id="KW-0479">Metal-binding</keyword>
<dbReference type="Gene3D" id="3.20.20.60">
    <property type="entry name" value="Phosphoenolpyruvate-binding domains"/>
    <property type="match status" value="1"/>
</dbReference>
<evidence type="ECO:0000256" key="3">
    <source>
        <dbReference type="ARBA" id="ARBA00023239"/>
    </source>
</evidence>
<evidence type="ECO:0000313" key="5">
    <source>
        <dbReference type="EMBL" id="APZ96530.1"/>
    </source>
</evidence>
<accession>A0A1P8WR41</accession>
<dbReference type="GO" id="GO:0046872">
    <property type="term" value="F:metal ion binding"/>
    <property type="evidence" value="ECO:0007669"/>
    <property type="project" value="UniProtKB-KW"/>
</dbReference>
<proteinExistence type="inferred from homology"/>
<dbReference type="InterPro" id="IPR040442">
    <property type="entry name" value="Pyrv_kinase-like_dom_sf"/>
</dbReference>
<sequence length="255" mass="27939">MLTPAIRLREKLATTEPVIGVMATDHVWPLLVEICKLGGLDYLVLDREHGCHTDETVAQVCQVARLADFPVLMRTVSCELSEIRRAIDLGPCGLLLPNIESASQLDAVRDAIQMPPRGKRRPGGMGNFWMSDFHYTSWRDQFEDHFIVIPQIESRVGVDNVNSIAAHPLTTAVGLGPYDLSADLGCCWDPDNAEHQQAIQRIREAATAAGKKLWIGTDAPALRAQGDSFLWIGTVSGLLVQRFSAITAAVDQASQ</sequence>
<gene>
    <name evidence="5" type="primary">bphF</name>
    <name evidence="5" type="ORF">Fuma_06199</name>
</gene>
<evidence type="ECO:0000256" key="1">
    <source>
        <dbReference type="ARBA" id="ARBA00005568"/>
    </source>
</evidence>
<dbReference type="EMBL" id="CP017641">
    <property type="protein sequence ID" value="APZ96530.1"/>
    <property type="molecule type" value="Genomic_DNA"/>
</dbReference>
<name>A0A1P8WR41_9PLAN</name>
<dbReference type="STRING" id="1891926.Fuma_06199"/>
<dbReference type="PANTHER" id="PTHR30502:SF0">
    <property type="entry name" value="PHOSPHOENOLPYRUVATE CARBOXYLASE FAMILY PROTEIN"/>
    <property type="match status" value="1"/>
</dbReference>
<keyword evidence="3 5" id="KW-0456">Lyase</keyword>
<comment type="similarity">
    <text evidence="1">Belongs to the HpcH/HpaI aldolase family.</text>
</comment>
<keyword evidence="6" id="KW-1185">Reference proteome</keyword>
<dbReference type="PANTHER" id="PTHR30502">
    <property type="entry name" value="2-KETO-3-DEOXY-L-RHAMNONATE ALDOLASE"/>
    <property type="match status" value="1"/>
</dbReference>
<evidence type="ECO:0000259" key="4">
    <source>
        <dbReference type="Pfam" id="PF03328"/>
    </source>
</evidence>
<dbReference type="AlphaFoldDB" id="A0A1P8WR41"/>
<protein>
    <submittedName>
        <fullName evidence="5">4-hydroxy-2-oxovalerate aldolase</fullName>
        <ecNumber evidence="5">4.1.3.39</ecNumber>
    </submittedName>
</protein>
<dbReference type="Proteomes" id="UP000187735">
    <property type="component" value="Chromosome"/>
</dbReference>
<dbReference type="GO" id="GO:0005737">
    <property type="term" value="C:cytoplasm"/>
    <property type="evidence" value="ECO:0007669"/>
    <property type="project" value="TreeGrafter"/>
</dbReference>
<reference evidence="5 6" key="1">
    <citation type="journal article" date="2016" name="Front. Microbiol.">
        <title>Fuerstia marisgermanicae gen. nov., sp. nov., an Unusual Member of the Phylum Planctomycetes from the German Wadden Sea.</title>
        <authorList>
            <person name="Kohn T."/>
            <person name="Heuer A."/>
            <person name="Jogler M."/>
            <person name="Vollmers J."/>
            <person name="Boedeker C."/>
            <person name="Bunk B."/>
            <person name="Rast P."/>
            <person name="Borchert D."/>
            <person name="Glockner I."/>
            <person name="Freese H.M."/>
            <person name="Klenk H.P."/>
            <person name="Overmann J."/>
            <person name="Kaster A.K."/>
            <person name="Rohde M."/>
            <person name="Wiegand S."/>
            <person name="Jogler C."/>
        </authorList>
    </citation>
    <scope>NUCLEOTIDE SEQUENCE [LARGE SCALE GENOMIC DNA]</scope>
    <source>
        <strain evidence="5 6">NH11</strain>
    </source>
</reference>
<dbReference type="EC" id="4.1.3.39" evidence="5"/>
<organism evidence="5 6">
    <name type="scientific">Fuerstiella marisgermanici</name>
    <dbReference type="NCBI Taxonomy" id="1891926"/>
    <lineage>
        <taxon>Bacteria</taxon>
        <taxon>Pseudomonadati</taxon>
        <taxon>Planctomycetota</taxon>
        <taxon>Planctomycetia</taxon>
        <taxon>Planctomycetales</taxon>
        <taxon>Planctomycetaceae</taxon>
        <taxon>Fuerstiella</taxon>
    </lineage>
</organism>
<evidence type="ECO:0000256" key="2">
    <source>
        <dbReference type="ARBA" id="ARBA00022723"/>
    </source>
</evidence>
<dbReference type="KEGG" id="fmr:Fuma_06199"/>
<dbReference type="InterPro" id="IPR005000">
    <property type="entry name" value="Aldolase/citrate-lyase_domain"/>
</dbReference>